<sequence>MPPWQPVDAIVSDQTGTDLFSVSSGANGIGCVGAPTNRTVLDSAAVPGMREVDGTTPMFGFIVENIGGEDWYKMAVMNPRNLEEGAVGQSCTLLVMGNGGVANGVIFDQTFWPSPQSAFPSRQAAEAWMATEQYAQLKALIMSLNYS</sequence>
<proteinExistence type="predicted"/>
<dbReference type="EMBL" id="JAFNLL010000014">
    <property type="protein sequence ID" value="MBO1267891.1"/>
    <property type="molecule type" value="Genomic_DNA"/>
</dbReference>
<name>A0A939HDK5_9MICC</name>
<dbReference type="AlphaFoldDB" id="A0A939HDK5"/>
<comment type="caution">
    <text evidence="1">The sequence shown here is derived from an EMBL/GenBank/DDBJ whole genome shotgun (WGS) entry which is preliminary data.</text>
</comment>
<gene>
    <name evidence="1" type="ORF">J1902_07875</name>
</gene>
<dbReference type="Proteomes" id="UP000664164">
    <property type="component" value="Unassembled WGS sequence"/>
</dbReference>
<evidence type="ECO:0000313" key="1">
    <source>
        <dbReference type="EMBL" id="MBO1267891.1"/>
    </source>
</evidence>
<reference evidence="1" key="1">
    <citation type="submission" date="2021-03" db="EMBL/GenBank/DDBJ databases">
        <title>A new species, PO-11, isolated from a karst cave deposit.</title>
        <authorList>
            <person name="Zhaoxiaoyong W."/>
        </authorList>
    </citation>
    <scope>NUCLEOTIDE SEQUENCE</scope>
    <source>
        <strain evidence="1">PO-11</strain>
    </source>
</reference>
<protein>
    <submittedName>
        <fullName evidence="1">Uncharacterized protein</fullName>
    </submittedName>
</protein>
<organism evidence="1 2">
    <name type="scientific">Arthrobacter cavernae</name>
    <dbReference type="NCBI Taxonomy" id="2817681"/>
    <lineage>
        <taxon>Bacteria</taxon>
        <taxon>Bacillati</taxon>
        <taxon>Actinomycetota</taxon>
        <taxon>Actinomycetes</taxon>
        <taxon>Micrococcales</taxon>
        <taxon>Micrococcaceae</taxon>
        <taxon>Arthrobacter</taxon>
    </lineage>
</organism>
<accession>A0A939HDK5</accession>
<keyword evidence="2" id="KW-1185">Reference proteome</keyword>
<evidence type="ECO:0000313" key="2">
    <source>
        <dbReference type="Proteomes" id="UP000664164"/>
    </source>
</evidence>